<gene>
    <name evidence="3" type="ORF">PVAP13_6NG123109</name>
</gene>
<proteinExistence type="predicted"/>
<name>A0A8T0R0Q1_PANVG</name>
<keyword evidence="2" id="KW-0472">Membrane</keyword>
<evidence type="ECO:0000256" key="2">
    <source>
        <dbReference type="SAM" id="Phobius"/>
    </source>
</evidence>
<protein>
    <submittedName>
        <fullName evidence="3">Uncharacterized protein</fullName>
    </submittedName>
</protein>
<dbReference type="AlphaFoldDB" id="A0A8T0R0Q1"/>
<feature type="region of interest" description="Disordered" evidence="1">
    <location>
        <begin position="99"/>
        <end position="120"/>
    </location>
</feature>
<evidence type="ECO:0000313" key="3">
    <source>
        <dbReference type="EMBL" id="KAG2578719.1"/>
    </source>
</evidence>
<keyword evidence="2" id="KW-1133">Transmembrane helix</keyword>
<reference evidence="3" key="1">
    <citation type="submission" date="2020-05" db="EMBL/GenBank/DDBJ databases">
        <title>WGS assembly of Panicum virgatum.</title>
        <authorList>
            <person name="Lovell J.T."/>
            <person name="Jenkins J."/>
            <person name="Shu S."/>
            <person name="Juenger T.E."/>
            <person name="Schmutz J."/>
        </authorList>
    </citation>
    <scope>NUCLEOTIDE SEQUENCE</scope>
    <source>
        <strain evidence="3">AP13</strain>
    </source>
</reference>
<dbReference type="EMBL" id="CM029048">
    <property type="protein sequence ID" value="KAG2578719.1"/>
    <property type="molecule type" value="Genomic_DNA"/>
</dbReference>
<sequence length="120" mass="13419">MDLSNYEGALWYAGATLVAYYSADIGVCKGCISADGKVKKALHGLTALFFQRAVWAVGRSVDWAYEAYYWRNAALGIGAGLAFNAWVLCLRRRREMAREPVPPPAPERQPGRRGRRARRN</sequence>
<feature type="compositionally biased region" description="Basic residues" evidence="1">
    <location>
        <begin position="111"/>
        <end position="120"/>
    </location>
</feature>
<evidence type="ECO:0000256" key="1">
    <source>
        <dbReference type="SAM" id="MobiDB-lite"/>
    </source>
</evidence>
<evidence type="ECO:0000313" key="4">
    <source>
        <dbReference type="Proteomes" id="UP000823388"/>
    </source>
</evidence>
<accession>A0A8T0R0Q1</accession>
<dbReference type="Proteomes" id="UP000823388">
    <property type="component" value="Chromosome 6N"/>
</dbReference>
<comment type="caution">
    <text evidence="3">The sequence shown here is derived from an EMBL/GenBank/DDBJ whole genome shotgun (WGS) entry which is preliminary data.</text>
</comment>
<feature type="transmembrane region" description="Helical" evidence="2">
    <location>
        <begin position="68"/>
        <end position="90"/>
    </location>
</feature>
<keyword evidence="4" id="KW-1185">Reference proteome</keyword>
<keyword evidence="2" id="KW-0812">Transmembrane</keyword>
<organism evidence="3 4">
    <name type="scientific">Panicum virgatum</name>
    <name type="common">Blackwell switchgrass</name>
    <dbReference type="NCBI Taxonomy" id="38727"/>
    <lineage>
        <taxon>Eukaryota</taxon>
        <taxon>Viridiplantae</taxon>
        <taxon>Streptophyta</taxon>
        <taxon>Embryophyta</taxon>
        <taxon>Tracheophyta</taxon>
        <taxon>Spermatophyta</taxon>
        <taxon>Magnoliopsida</taxon>
        <taxon>Liliopsida</taxon>
        <taxon>Poales</taxon>
        <taxon>Poaceae</taxon>
        <taxon>PACMAD clade</taxon>
        <taxon>Panicoideae</taxon>
        <taxon>Panicodae</taxon>
        <taxon>Paniceae</taxon>
        <taxon>Panicinae</taxon>
        <taxon>Panicum</taxon>
        <taxon>Panicum sect. Hiantes</taxon>
    </lineage>
</organism>